<evidence type="ECO:0000256" key="2">
    <source>
        <dbReference type="ARBA" id="ARBA00022803"/>
    </source>
</evidence>
<evidence type="ECO:0000256" key="4">
    <source>
        <dbReference type="PROSITE-ProRule" id="PRU00339"/>
    </source>
</evidence>
<dbReference type="PROSITE" id="PS50005">
    <property type="entry name" value="TPR"/>
    <property type="match status" value="1"/>
</dbReference>
<comment type="caution">
    <text evidence="7">The sequence shown here is derived from an EMBL/GenBank/DDBJ whole genome shotgun (WGS) entry which is preliminary data.</text>
</comment>
<accession>A0A6L2PCR0</accession>
<feature type="region of interest" description="Disordered" evidence="5">
    <location>
        <begin position="1"/>
        <end position="83"/>
    </location>
</feature>
<dbReference type="EMBL" id="BLKM01000211">
    <property type="protein sequence ID" value="GFG30334.1"/>
    <property type="molecule type" value="Genomic_DNA"/>
</dbReference>
<dbReference type="GO" id="GO:0005829">
    <property type="term" value="C:cytosol"/>
    <property type="evidence" value="ECO:0007669"/>
    <property type="project" value="TreeGrafter"/>
</dbReference>
<comment type="catalytic activity">
    <reaction evidence="3">
        <text>[protein]-peptidylproline (omega=180) = [protein]-peptidylproline (omega=0)</text>
        <dbReference type="Rhea" id="RHEA:16237"/>
        <dbReference type="Rhea" id="RHEA-COMP:10747"/>
        <dbReference type="Rhea" id="RHEA-COMP:10748"/>
        <dbReference type="ChEBI" id="CHEBI:83833"/>
        <dbReference type="ChEBI" id="CHEBI:83834"/>
        <dbReference type="EC" id="5.2.1.8"/>
    </reaction>
</comment>
<dbReference type="InterPro" id="IPR011990">
    <property type="entry name" value="TPR-like_helical_dom_sf"/>
</dbReference>
<feature type="compositionally biased region" description="Polar residues" evidence="5">
    <location>
        <begin position="1"/>
        <end position="19"/>
    </location>
</feature>
<name>A0A6L2PCR0_COPFO</name>
<dbReference type="SUPFAM" id="SSF48452">
    <property type="entry name" value="TPR-like"/>
    <property type="match status" value="1"/>
</dbReference>
<dbReference type="EC" id="5.2.1.8" evidence="3"/>
<dbReference type="Proteomes" id="UP000502823">
    <property type="component" value="Unassembled WGS sequence"/>
</dbReference>
<dbReference type="Gene3D" id="1.25.40.10">
    <property type="entry name" value="Tetratricopeptide repeat domain"/>
    <property type="match status" value="2"/>
</dbReference>
<dbReference type="PANTHER" id="PTHR46512:SF1">
    <property type="entry name" value="PEPTIDYLPROLYL ISOMERASE"/>
    <property type="match status" value="1"/>
</dbReference>
<feature type="domain" description="PPIase FKBP-type" evidence="6">
    <location>
        <begin position="116"/>
        <end position="200"/>
    </location>
</feature>
<dbReference type="GO" id="GO:0043066">
    <property type="term" value="P:negative regulation of apoptotic process"/>
    <property type="evidence" value="ECO:0007669"/>
    <property type="project" value="TreeGrafter"/>
</dbReference>
<evidence type="ECO:0000259" key="6">
    <source>
        <dbReference type="PROSITE" id="PS50059"/>
    </source>
</evidence>
<dbReference type="SUPFAM" id="SSF54534">
    <property type="entry name" value="FKBP-like"/>
    <property type="match status" value="1"/>
</dbReference>
<sequence length="435" mass="48122">MNSDIASHASFINSAVSSSEETEHVVDSGPSVKKRSESDDGAGNDSSLEVNVSLQETEVSVSNSSQNTELSNGDNTLESVDEDKEKEEEWLDILGSGQLKKKVLKHAENSYRPQRSHICEINVQGCLSDGTVVDAHDRLTVQIGDAEVIQGLDLALPLMDVGEVALLEVGPRFAYGTQGRKPDVPPNATIIYTVELLSSEPEPDIETLPAATRRDIGCRKRERGNWWYTRQEHTLAIQCYRRALDYLSDIEGGITLKPEEKDNSNQGTEAELRSLMEECLKVYNNLAAAQMKIKAYDAALQSVENVLRCQPNNVKAVFRKGKDSFLNGIHILVFPCINTEVTKDSDGNCTIRKLKLCLSYACGKILAAKGENSSAVAALRLASQLEPNNRMIRQELVRMLTVQKEDTMHEKNLYKKMLGQDKCPESIPKNNKVGL</sequence>
<keyword evidence="8" id="KW-1185">Reference proteome</keyword>
<gene>
    <name evidence="7" type="ORF">Cfor_01570</name>
</gene>
<evidence type="ECO:0000256" key="3">
    <source>
        <dbReference type="PROSITE-ProRule" id="PRU00277"/>
    </source>
</evidence>
<dbReference type="InterPro" id="IPR001179">
    <property type="entry name" value="PPIase_FKBP_dom"/>
</dbReference>
<dbReference type="GO" id="GO:0016020">
    <property type="term" value="C:membrane"/>
    <property type="evidence" value="ECO:0007669"/>
    <property type="project" value="TreeGrafter"/>
</dbReference>
<dbReference type="SMART" id="SM00028">
    <property type="entry name" value="TPR"/>
    <property type="match status" value="3"/>
</dbReference>
<keyword evidence="3" id="KW-0413">Isomerase</keyword>
<dbReference type="InterPro" id="IPR046357">
    <property type="entry name" value="PPIase_dom_sf"/>
</dbReference>
<protein>
    <recommendedName>
        <fullName evidence="3">peptidylprolyl isomerase</fullName>
        <ecNumber evidence="3">5.2.1.8</ecNumber>
    </recommendedName>
</protein>
<dbReference type="InParanoid" id="A0A6L2PCR0"/>
<feature type="repeat" description="TPR" evidence="4">
    <location>
        <begin position="280"/>
        <end position="313"/>
    </location>
</feature>
<dbReference type="Gene3D" id="3.10.50.40">
    <property type="match status" value="1"/>
</dbReference>
<proteinExistence type="predicted"/>
<evidence type="ECO:0000313" key="7">
    <source>
        <dbReference type="EMBL" id="GFG30334.1"/>
    </source>
</evidence>
<dbReference type="AlphaFoldDB" id="A0A6L2PCR0"/>
<feature type="compositionally biased region" description="Polar residues" evidence="5">
    <location>
        <begin position="44"/>
        <end position="78"/>
    </location>
</feature>
<dbReference type="GO" id="GO:0044183">
    <property type="term" value="F:protein folding chaperone"/>
    <property type="evidence" value="ECO:0007669"/>
    <property type="project" value="TreeGrafter"/>
</dbReference>
<reference evidence="8" key="1">
    <citation type="submission" date="2020-01" db="EMBL/GenBank/DDBJ databases">
        <title>Draft genome sequence of the Termite Coptotermes fromosanus.</title>
        <authorList>
            <person name="Itakura S."/>
            <person name="Yosikawa Y."/>
            <person name="Umezawa K."/>
        </authorList>
    </citation>
    <scope>NUCLEOTIDE SEQUENCE [LARGE SCALE GENOMIC DNA]</scope>
</reference>
<dbReference type="FunCoup" id="A0A6L2PCR0">
    <property type="interactions" value="791"/>
</dbReference>
<keyword evidence="3" id="KW-0697">Rotamase</keyword>
<organism evidence="7 8">
    <name type="scientific">Coptotermes formosanus</name>
    <name type="common">Formosan subterranean termite</name>
    <dbReference type="NCBI Taxonomy" id="36987"/>
    <lineage>
        <taxon>Eukaryota</taxon>
        <taxon>Metazoa</taxon>
        <taxon>Ecdysozoa</taxon>
        <taxon>Arthropoda</taxon>
        <taxon>Hexapoda</taxon>
        <taxon>Insecta</taxon>
        <taxon>Pterygota</taxon>
        <taxon>Neoptera</taxon>
        <taxon>Polyneoptera</taxon>
        <taxon>Dictyoptera</taxon>
        <taxon>Blattodea</taxon>
        <taxon>Blattoidea</taxon>
        <taxon>Termitoidae</taxon>
        <taxon>Rhinotermitidae</taxon>
        <taxon>Coptotermes</taxon>
    </lineage>
</organism>
<evidence type="ECO:0000256" key="1">
    <source>
        <dbReference type="ARBA" id="ARBA00022737"/>
    </source>
</evidence>
<dbReference type="GO" id="GO:0012505">
    <property type="term" value="C:endomembrane system"/>
    <property type="evidence" value="ECO:0007669"/>
    <property type="project" value="TreeGrafter"/>
</dbReference>
<keyword evidence="1" id="KW-0677">Repeat</keyword>
<dbReference type="GO" id="GO:0005740">
    <property type="term" value="C:mitochondrial envelope"/>
    <property type="evidence" value="ECO:0007669"/>
    <property type="project" value="TreeGrafter"/>
</dbReference>
<evidence type="ECO:0000313" key="8">
    <source>
        <dbReference type="Proteomes" id="UP000502823"/>
    </source>
</evidence>
<evidence type="ECO:0000256" key="5">
    <source>
        <dbReference type="SAM" id="MobiDB-lite"/>
    </source>
</evidence>
<keyword evidence="2 4" id="KW-0802">TPR repeat</keyword>
<dbReference type="GO" id="GO:0003755">
    <property type="term" value="F:peptidyl-prolyl cis-trans isomerase activity"/>
    <property type="evidence" value="ECO:0007669"/>
    <property type="project" value="UniProtKB-KW"/>
</dbReference>
<dbReference type="Pfam" id="PF00254">
    <property type="entry name" value="FKBP_C"/>
    <property type="match status" value="1"/>
</dbReference>
<dbReference type="InterPro" id="IPR050754">
    <property type="entry name" value="FKBP4/5/8-like"/>
</dbReference>
<dbReference type="PANTHER" id="PTHR46512">
    <property type="entry name" value="PEPTIDYLPROLYL ISOMERASE"/>
    <property type="match status" value="1"/>
</dbReference>
<dbReference type="InterPro" id="IPR019734">
    <property type="entry name" value="TPR_rpt"/>
</dbReference>
<dbReference type="OrthoDB" id="532682at2759"/>
<dbReference type="PROSITE" id="PS50059">
    <property type="entry name" value="FKBP_PPIASE"/>
    <property type="match status" value="1"/>
</dbReference>